<dbReference type="Gene3D" id="3.40.50.720">
    <property type="entry name" value="NAD(P)-binding Rossmann-like Domain"/>
    <property type="match status" value="1"/>
</dbReference>
<dbReference type="PANTHER" id="PTHR43355">
    <property type="entry name" value="FLAVIN REDUCTASE (NADPH)"/>
    <property type="match status" value="1"/>
</dbReference>
<dbReference type="Proteomes" id="UP001218188">
    <property type="component" value="Unassembled WGS sequence"/>
</dbReference>
<dbReference type="InterPro" id="IPR051606">
    <property type="entry name" value="Polyketide_Oxido-like"/>
</dbReference>
<proteinExistence type="inferred from homology"/>
<comment type="caution">
    <text evidence="2">The sequence shown here is derived from an EMBL/GenBank/DDBJ whole genome shotgun (WGS) entry which is preliminary data.</text>
</comment>
<sequence length="276" mass="30095">MAPMHVLSIGGSRHSGYWSAVRLLEQGSTVSFLLRRPSVFDENPVIQKFVRSGAARLIKGDAKKEEDMAHAWEQAGIVDAVIFSVGGAPEWSLTKGLIIDPNLVAGCMLCVLRSMPIYDNAQPPKFVAISTTGLGPVAHKALPTLIKPLYSALATPHYDKIGMEQVLAYCAGRPLDPSHGEPRVEVLGENWTQRLPPPGTLKHRVLVVRPALLTNGKCMADEFEVKGKGKGKAPYRASAEELHAYTISRKDVAHFVANALGRWDEFEGKYAVNVGY</sequence>
<dbReference type="InterPro" id="IPR036291">
    <property type="entry name" value="NAD(P)-bd_dom_sf"/>
</dbReference>
<dbReference type="AlphaFoldDB" id="A0AAD6SKI0"/>
<dbReference type="PANTHER" id="PTHR43355:SF2">
    <property type="entry name" value="FLAVIN REDUCTASE (NADPH)"/>
    <property type="match status" value="1"/>
</dbReference>
<evidence type="ECO:0000313" key="3">
    <source>
        <dbReference type="Proteomes" id="UP001218188"/>
    </source>
</evidence>
<organism evidence="2 3">
    <name type="scientific">Mycena alexandri</name>
    <dbReference type="NCBI Taxonomy" id="1745969"/>
    <lineage>
        <taxon>Eukaryota</taxon>
        <taxon>Fungi</taxon>
        <taxon>Dikarya</taxon>
        <taxon>Basidiomycota</taxon>
        <taxon>Agaricomycotina</taxon>
        <taxon>Agaricomycetes</taxon>
        <taxon>Agaricomycetidae</taxon>
        <taxon>Agaricales</taxon>
        <taxon>Marasmiineae</taxon>
        <taxon>Mycenaceae</taxon>
        <taxon>Mycena</taxon>
    </lineage>
</organism>
<gene>
    <name evidence="2" type="ORF">C8F04DRAFT_1222535</name>
</gene>
<keyword evidence="3" id="KW-1185">Reference proteome</keyword>
<dbReference type="GO" id="GO:0004074">
    <property type="term" value="F:biliverdin reductase [NAD(P)H] activity"/>
    <property type="evidence" value="ECO:0007669"/>
    <property type="project" value="TreeGrafter"/>
</dbReference>
<dbReference type="SUPFAM" id="SSF51735">
    <property type="entry name" value="NAD(P)-binding Rossmann-fold domains"/>
    <property type="match status" value="1"/>
</dbReference>
<dbReference type="EMBL" id="JARJCM010000099">
    <property type="protein sequence ID" value="KAJ7029629.1"/>
    <property type="molecule type" value="Genomic_DNA"/>
</dbReference>
<comment type="similarity">
    <text evidence="1">Belongs to the avfA family.</text>
</comment>
<evidence type="ECO:0008006" key="4">
    <source>
        <dbReference type="Google" id="ProtNLM"/>
    </source>
</evidence>
<name>A0AAD6SKI0_9AGAR</name>
<reference evidence="2" key="1">
    <citation type="submission" date="2023-03" db="EMBL/GenBank/DDBJ databases">
        <title>Massive genome expansion in bonnet fungi (Mycena s.s.) driven by repeated elements and novel gene families across ecological guilds.</title>
        <authorList>
            <consortium name="Lawrence Berkeley National Laboratory"/>
            <person name="Harder C.B."/>
            <person name="Miyauchi S."/>
            <person name="Viragh M."/>
            <person name="Kuo A."/>
            <person name="Thoen E."/>
            <person name="Andreopoulos B."/>
            <person name="Lu D."/>
            <person name="Skrede I."/>
            <person name="Drula E."/>
            <person name="Henrissat B."/>
            <person name="Morin E."/>
            <person name="Kohler A."/>
            <person name="Barry K."/>
            <person name="LaButti K."/>
            <person name="Morin E."/>
            <person name="Salamov A."/>
            <person name="Lipzen A."/>
            <person name="Mereny Z."/>
            <person name="Hegedus B."/>
            <person name="Baldrian P."/>
            <person name="Stursova M."/>
            <person name="Weitz H."/>
            <person name="Taylor A."/>
            <person name="Grigoriev I.V."/>
            <person name="Nagy L.G."/>
            <person name="Martin F."/>
            <person name="Kauserud H."/>
        </authorList>
    </citation>
    <scope>NUCLEOTIDE SEQUENCE</scope>
    <source>
        <strain evidence="2">CBHHK200</strain>
    </source>
</reference>
<evidence type="ECO:0000256" key="1">
    <source>
        <dbReference type="ARBA" id="ARBA00038376"/>
    </source>
</evidence>
<protein>
    <recommendedName>
        <fullName evidence="4">NAD(P)-binding domain-containing protein</fullName>
    </recommendedName>
</protein>
<accession>A0AAD6SKI0</accession>
<dbReference type="GO" id="GO:0042602">
    <property type="term" value="F:riboflavin reductase (NADPH) activity"/>
    <property type="evidence" value="ECO:0007669"/>
    <property type="project" value="TreeGrafter"/>
</dbReference>
<evidence type="ECO:0000313" key="2">
    <source>
        <dbReference type="EMBL" id="KAJ7029629.1"/>
    </source>
</evidence>